<proteinExistence type="predicted"/>
<sequence>METENQPQYKRPILLMPRSIKYHMTVMFVPLMDIIAIIGFLGLGLKLASSLGLSPIFSMCLVIFCTFLGVMLIANTCLTRIPNWKVLLAVLKQDRSKYYPLYLKGEVVRNGKD</sequence>
<evidence type="ECO:0000313" key="2">
    <source>
        <dbReference type="Proteomes" id="UP000327236"/>
    </source>
</evidence>
<name>A0A2I1XPE4_LACJE</name>
<dbReference type="OrthoDB" id="2317397at2"/>
<dbReference type="Proteomes" id="UP000327236">
    <property type="component" value="Unassembled WGS sequence"/>
</dbReference>
<gene>
    <name evidence="1" type="ORF">F6H94_06015</name>
</gene>
<dbReference type="AlphaFoldDB" id="A0A2I1XPE4"/>
<organism evidence="1 2">
    <name type="scientific">Lactobacillus jensenii</name>
    <dbReference type="NCBI Taxonomy" id="109790"/>
    <lineage>
        <taxon>Bacteria</taxon>
        <taxon>Bacillati</taxon>
        <taxon>Bacillota</taxon>
        <taxon>Bacilli</taxon>
        <taxon>Lactobacillales</taxon>
        <taxon>Lactobacillaceae</taxon>
        <taxon>Lactobacillus</taxon>
    </lineage>
</organism>
<protein>
    <submittedName>
        <fullName evidence="1">Uncharacterized protein</fullName>
    </submittedName>
</protein>
<evidence type="ECO:0000313" key="1">
    <source>
        <dbReference type="EMBL" id="KAA9321829.1"/>
    </source>
</evidence>
<accession>A0A2I1XPE4</accession>
<comment type="caution">
    <text evidence="1">The sequence shown here is derived from an EMBL/GenBank/DDBJ whole genome shotgun (WGS) entry which is preliminary data.</text>
</comment>
<dbReference type="EMBL" id="VYWW01000025">
    <property type="protein sequence ID" value="KAA9321829.1"/>
    <property type="molecule type" value="Genomic_DNA"/>
</dbReference>
<reference evidence="1 2" key="1">
    <citation type="submission" date="2019-09" db="EMBL/GenBank/DDBJ databases">
        <title>Draft genome sequence assemblies of isolates from the urinary tract.</title>
        <authorList>
            <person name="Mores C.R."/>
            <person name="Putonti C."/>
            <person name="Wolfe A.J."/>
        </authorList>
    </citation>
    <scope>NUCLEOTIDE SEQUENCE [LARGE SCALE GENOMIC DNA]</scope>
    <source>
        <strain evidence="1 2">UMB246</strain>
    </source>
</reference>
<dbReference type="RefSeq" id="WP_021351211.1">
    <property type="nucleotide sequence ID" value="NZ_CATOUX010000011.1"/>
</dbReference>